<keyword evidence="7" id="KW-1185">Reference proteome</keyword>
<dbReference type="EMBL" id="JACEGA010000002">
    <property type="protein sequence ID" value="MBB2184770.1"/>
    <property type="molecule type" value="Genomic_DNA"/>
</dbReference>
<evidence type="ECO:0000256" key="1">
    <source>
        <dbReference type="ARBA" id="ARBA00006976"/>
    </source>
</evidence>
<proteinExistence type="inferred from homology"/>
<comment type="caution">
    <text evidence="6">The sequence shown here is derived from an EMBL/GenBank/DDBJ whole genome shotgun (WGS) entry which is preliminary data.</text>
</comment>
<reference evidence="6 7" key="1">
    <citation type="submission" date="2020-07" db="EMBL/GenBank/DDBJ databases">
        <title>Characterization and genome sequencing of isolate MD1, a novel member within the family Lachnospiraceae.</title>
        <authorList>
            <person name="Rettenmaier R."/>
            <person name="Di Bello L."/>
            <person name="Zinser C."/>
            <person name="Scheitz K."/>
            <person name="Liebl W."/>
            <person name="Zverlov V."/>
        </authorList>
    </citation>
    <scope>NUCLEOTIDE SEQUENCE [LARGE SCALE GENOMIC DNA]</scope>
    <source>
        <strain evidence="6 7">MD1</strain>
    </source>
</reference>
<dbReference type="PANTHER" id="PTHR13696">
    <property type="entry name" value="P-LOOP CONTAINING NUCLEOSIDE TRIPHOSPHATE HYDROLASE"/>
    <property type="match status" value="1"/>
</dbReference>
<dbReference type="AlphaFoldDB" id="A0A839K590"/>
<protein>
    <recommendedName>
        <fullName evidence="4">Sporulation initiation inhibitor protein Soj</fullName>
    </recommendedName>
</protein>
<dbReference type="PANTHER" id="PTHR13696:SF99">
    <property type="entry name" value="COBYRINIC ACID AC-DIAMIDE SYNTHASE"/>
    <property type="match status" value="1"/>
</dbReference>
<dbReference type="InterPro" id="IPR050678">
    <property type="entry name" value="DNA_Partitioning_ATPase"/>
</dbReference>
<gene>
    <name evidence="6" type="ORF">H0486_18095</name>
</gene>
<evidence type="ECO:0000256" key="4">
    <source>
        <dbReference type="ARBA" id="ARBA00071824"/>
    </source>
</evidence>
<evidence type="ECO:0000256" key="2">
    <source>
        <dbReference type="ARBA" id="ARBA00049360"/>
    </source>
</evidence>
<dbReference type="Proteomes" id="UP000574276">
    <property type="component" value="Unassembled WGS sequence"/>
</dbReference>
<sequence>MSRTITITNQKGGVGKTTTAHAIATGLNHRGLKTLLVDLDPQSNLTYTMGADGSTPTIYELFNEEIKNPSSVIHHMEHGDLIPGSLLLAGADMEYTKPGREYILNEILEPLKGDYEYIVIDTPPALGILTINALTASNSLIIPMGADIYSLQGLSQLRGLVDNVRKYCNKDLIVEGLLITRYNKRAIISRNLKEVMQETAKQLETKVFDTVIREGIAIKEAQAMQTTIYDNSPNANVTQDYSSLLDELLNKR</sequence>
<name>A0A839K590_9FIRM</name>
<comment type="similarity">
    <text evidence="1">Belongs to the ParA family.</text>
</comment>
<dbReference type="Pfam" id="PF13614">
    <property type="entry name" value="AAA_31"/>
    <property type="match status" value="1"/>
</dbReference>
<dbReference type="InterPro" id="IPR027417">
    <property type="entry name" value="P-loop_NTPase"/>
</dbReference>
<comment type="catalytic activity">
    <reaction evidence="2">
        <text>ATP + H2O = ADP + phosphate + H(+)</text>
        <dbReference type="Rhea" id="RHEA:13065"/>
        <dbReference type="ChEBI" id="CHEBI:15377"/>
        <dbReference type="ChEBI" id="CHEBI:15378"/>
        <dbReference type="ChEBI" id="CHEBI:30616"/>
        <dbReference type="ChEBI" id="CHEBI:43474"/>
        <dbReference type="ChEBI" id="CHEBI:456216"/>
    </reaction>
</comment>
<dbReference type="FunFam" id="3.40.50.300:FF:000285">
    <property type="entry name" value="Sporulation initiation inhibitor Soj"/>
    <property type="match status" value="1"/>
</dbReference>
<evidence type="ECO:0000313" key="6">
    <source>
        <dbReference type="EMBL" id="MBB2184770.1"/>
    </source>
</evidence>
<dbReference type="InterPro" id="IPR025669">
    <property type="entry name" value="AAA_dom"/>
</dbReference>
<dbReference type="RefSeq" id="WP_228354478.1">
    <property type="nucleotide sequence ID" value="NZ_JACEGA010000002.1"/>
</dbReference>
<organism evidence="6 7">
    <name type="scientific">Variimorphobacter saccharofermentans</name>
    <dbReference type="NCBI Taxonomy" id="2755051"/>
    <lineage>
        <taxon>Bacteria</taxon>
        <taxon>Bacillati</taxon>
        <taxon>Bacillota</taxon>
        <taxon>Clostridia</taxon>
        <taxon>Lachnospirales</taxon>
        <taxon>Lachnospiraceae</taxon>
        <taxon>Variimorphobacter</taxon>
    </lineage>
</organism>
<accession>A0A839K590</accession>
<comment type="subunit">
    <text evidence="3">Dimerizes in the presence of ATP but not ADP; ATP-binding is required for double-stranded (ds)DNA-binding. Interacts with DnaA.</text>
</comment>
<feature type="domain" description="AAA" evidence="5">
    <location>
        <begin position="3"/>
        <end position="172"/>
    </location>
</feature>
<dbReference type="SUPFAM" id="SSF52540">
    <property type="entry name" value="P-loop containing nucleoside triphosphate hydrolases"/>
    <property type="match status" value="1"/>
</dbReference>
<dbReference type="Gene3D" id="3.40.50.300">
    <property type="entry name" value="P-loop containing nucleotide triphosphate hydrolases"/>
    <property type="match status" value="1"/>
</dbReference>
<evidence type="ECO:0000313" key="7">
    <source>
        <dbReference type="Proteomes" id="UP000574276"/>
    </source>
</evidence>
<evidence type="ECO:0000256" key="3">
    <source>
        <dbReference type="ARBA" id="ARBA00062323"/>
    </source>
</evidence>
<evidence type="ECO:0000259" key="5">
    <source>
        <dbReference type="Pfam" id="PF13614"/>
    </source>
</evidence>
<dbReference type="CDD" id="cd02042">
    <property type="entry name" value="ParAB_family"/>
    <property type="match status" value="1"/>
</dbReference>